<proteinExistence type="predicted"/>
<organism evidence="2 3">
    <name type="scientific">Pseudomonas aeruginosa</name>
    <dbReference type="NCBI Taxonomy" id="287"/>
    <lineage>
        <taxon>Bacteria</taxon>
        <taxon>Pseudomonadati</taxon>
        <taxon>Pseudomonadota</taxon>
        <taxon>Gammaproteobacteria</taxon>
        <taxon>Pseudomonadales</taxon>
        <taxon>Pseudomonadaceae</taxon>
        <taxon>Pseudomonas</taxon>
    </lineage>
</organism>
<dbReference type="EMBL" id="RBSQ01000384">
    <property type="protein sequence ID" value="RMS59227.1"/>
    <property type="molecule type" value="Genomic_DNA"/>
</dbReference>
<dbReference type="AlphaFoldDB" id="A0A3M5EC86"/>
<feature type="non-terminal residue" evidence="2">
    <location>
        <position position="1"/>
    </location>
</feature>
<name>A0A3M5EC86_PSEAI</name>
<gene>
    <name evidence="2" type="ORF">ALP65_01615</name>
</gene>
<evidence type="ECO:0008006" key="4">
    <source>
        <dbReference type="Google" id="ProtNLM"/>
    </source>
</evidence>
<protein>
    <recommendedName>
        <fullName evidence="4">Electron transport complex subunit RsxC</fullName>
    </recommendedName>
</protein>
<feature type="coiled-coil region" evidence="1">
    <location>
        <begin position="1"/>
        <end position="123"/>
    </location>
</feature>
<evidence type="ECO:0000313" key="3">
    <source>
        <dbReference type="Proteomes" id="UP000270834"/>
    </source>
</evidence>
<sequence>LDELRAEVERCEATLARLERHAPKPAAPGDDGQAALKRAKIALVGKRAALKKAEQAGVMDSELERLRGELQAAERDLHAAEDACGKPAPELVRIDKRPVDPRTRELKTELAYARAALKKLERLANADAAALAAARTRLSAAERALTEHGTE</sequence>
<reference evidence="2 3" key="1">
    <citation type="submission" date="2018-08" db="EMBL/GenBank/DDBJ databases">
        <title>Recombination of ecologically and evolutionarily significant loci maintains genetic cohesion in the Pseudomonas syringae species complex.</title>
        <authorList>
            <person name="Dillon M."/>
            <person name="Thakur S."/>
            <person name="Almeida R.N.D."/>
            <person name="Weir B.S."/>
            <person name="Guttman D.S."/>
        </authorList>
    </citation>
    <scope>NUCLEOTIDE SEQUENCE [LARGE SCALE GENOMIC DNA]</scope>
    <source>
        <strain evidence="2 3">ICMP 7846</strain>
    </source>
</reference>
<comment type="caution">
    <text evidence="2">The sequence shown here is derived from an EMBL/GenBank/DDBJ whole genome shotgun (WGS) entry which is preliminary data.</text>
</comment>
<dbReference type="Proteomes" id="UP000270834">
    <property type="component" value="Unassembled WGS sequence"/>
</dbReference>
<evidence type="ECO:0000313" key="2">
    <source>
        <dbReference type="EMBL" id="RMS59227.1"/>
    </source>
</evidence>
<keyword evidence="1" id="KW-0175">Coiled coil</keyword>
<accession>A0A3M5EC86</accession>
<evidence type="ECO:0000256" key="1">
    <source>
        <dbReference type="SAM" id="Coils"/>
    </source>
</evidence>